<protein>
    <submittedName>
        <fullName evidence="1">Uncharacterized protein</fullName>
    </submittedName>
</protein>
<gene>
    <name evidence="1" type="ORF">PsAD2_02086</name>
</gene>
<keyword evidence="2" id="KW-1185">Reference proteome</keyword>
<dbReference type="PATRIC" id="fig|989403.3.peg.2229"/>
<accession>A0A165YXZ7</accession>
<proteinExistence type="predicted"/>
<evidence type="ECO:0000313" key="2">
    <source>
        <dbReference type="Proteomes" id="UP000076577"/>
    </source>
</evidence>
<comment type="caution">
    <text evidence="1">The sequence shown here is derived from an EMBL/GenBank/DDBJ whole genome shotgun (WGS) entry which is preliminary data.</text>
</comment>
<dbReference type="Proteomes" id="UP000076577">
    <property type="component" value="Unassembled WGS sequence"/>
</dbReference>
<dbReference type="EMBL" id="LMCB01000015">
    <property type="protein sequence ID" value="KZL19334.1"/>
    <property type="molecule type" value="Genomic_DNA"/>
</dbReference>
<dbReference type="AlphaFoldDB" id="A0A165YXZ7"/>
<organism evidence="1 2">
    <name type="scientific">Pseudovibrio axinellae</name>
    <dbReference type="NCBI Taxonomy" id="989403"/>
    <lineage>
        <taxon>Bacteria</taxon>
        <taxon>Pseudomonadati</taxon>
        <taxon>Pseudomonadota</taxon>
        <taxon>Alphaproteobacteria</taxon>
        <taxon>Hyphomicrobiales</taxon>
        <taxon>Stappiaceae</taxon>
        <taxon>Pseudovibrio</taxon>
    </lineage>
</organism>
<evidence type="ECO:0000313" key="1">
    <source>
        <dbReference type="EMBL" id="KZL19334.1"/>
    </source>
</evidence>
<reference evidence="1 2" key="1">
    <citation type="journal article" date="2016" name="Front. Microbiol.">
        <title>Comparative Genomic Analysis Reveals a Diverse Repertoire of Genes Involved in Prokaryote-Eukaryote Interactions within the Pseudovibrio Genus.</title>
        <authorList>
            <person name="Romano S."/>
            <person name="Fernandez-Guerra A."/>
            <person name="Reen F.J."/>
            <person name="Glockner F.O."/>
            <person name="Crowley S.P."/>
            <person name="O'Sullivan O."/>
            <person name="Cotter P.D."/>
            <person name="Adams C."/>
            <person name="Dobson A.D."/>
            <person name="O'Gara F."/>
        </authorList>
    </citation>
    <scope>NUCLEOTIDE SEQUENCE [LARGE SCALE GENOMIC DNA]</scope>
    <source>
        <strain evidence="1 2">Ad2</strain>
    </source>
</reference>
<name>A0A165YXZ7_9HYPH</name>
<sequence length="30" mass="3419">MMLPELDANRLIFKPFHSNDYAHVTMGAAQ</sequence>